<evidence type="ECO:0000313" key="1">
    <source>
        <dbReference type="EMBL" id="KAJ1108669.1"/>
    </source>
</evidence>
<name>A0AAV7N053_PLEWA</name>
<sequence length="76" mass="8169">MTSVCEDEDGGLTSGAADPVLRACGRTPTSVFAANLHWAKKESALEAHLCVRDLMTRRCTAAPVASSHRGESMHHY</sequence>
<comment type="caution">
    <text evidence="1">The sequence shown here is derived from an EMBL/GenBank/DDBJ whole genome shotgun (WGS) entry which is preliminary data.</text>
</comment>
<accession>A0AAV7N053</accession>
<proteinExistence type="predicted"/>
<dbReference type="AlphaFoldDB" id="A0AAV7N053"/>
<reference evidence="1" key="1">
    <citation type="journal article" date="2022" name="bioRxiv">
        <title>Sequencing and chromosome-scale assembly of the giantPleurodeles waltlgenome.</title>
        <authorList>
            <person name="Brown T."/>
            <person name="Elewa A."/>
            <person name="Iarovenko S."/>
            <person name="Subramanian E."/>
            <person name="Araus A.J."/>
            <person name="Petzold A."/>
            <person name="Susuki M."/>
            <person name="Suzuki K.-i.T."/>
            <person name="Hayashi T."/>
            <person name="Toyoda A."/>
            <person name="Oliveira C."/>
            <person name="Osipova E."/>
            <person name="Leigh N.D."/>
            <person name="Simon A."/>
            <person name="Yun M.H."/>
        </authorList>
    </citation>
    <scope>NUCLEOTIDE SEQUENCE</scope>
    <source>
        <strain evidence="1">20211129_DDA</strain>
        <tissue evidence="1">Liver</tissue>
    </source>
</reference>
<evidence type="ECO:0000313" key="2">
    <source>
        <dbReference type="Proteomes" id="UP001066276"/>
    </source>
</evidence>
<gene>
    <name evidence="1" type="ORF">NDU88_006045</name>
</gene>
<organism evidence="1 2">
    <name type="scientific">Pleurodeles waltl</name>
    <name type="common">Iberian ribbed newt</name>
    <dbReference type="NCBI Taxonomy" id="8319"/>
    <lineage>
        <taxon>Eukaryota</taxon>
        <taxon>Metazoa</taxon>
        <taxon>Chordata</taxon>
        <taxon>Craniata</taxon>
        <taxon>Vertebrata</taxon>
        <taxon>Euteleostomi</taxon>
        <taxon>Amphibia</taxon>
        <taxon>Batrachia</taxon>
        <taxon>Caudata</taxon>
        <taxon>Salamandroidea</taxon>
        <taxon>Salamandridae</taxon>
        <taxon>Pleurodelinae</taxon>
        <taxon>Pleurodeles</taxon>
    </lineage>
</organism>
<dbReference type="Proteomes" id="UP001066276">
    <property type="component" value="Chromosome 9"/>
</dbReference>
<keyword evidence="2" id="KW-1185">Reference proteome</keyword>
<dbReference type="EMBL" id="JANPWB010000013">
    <property type="protein sequence ID" value="KAJ1108669.1"/>
    <property type="molecule type" value="Genomic_DNA"/>
</dbReference>
<protein>
    <submittedName>
        <fullName evidence="1">Uncharacterized protein</fullName>
    </submittedName>
</protein>